<keyword evidence="2" id="KW-1185">Reference proteome</keyword>
<reference evidence="1 2" key="1">
    <citation type="submission" date="2015-05" db="EMBL/GenBank/DDBJ databases">
        <title>Genome sequencing and analysis of members of genus Stenotrophomonas.</title>
        <authorList>
            <person name="Patil P.P."/>
            <person name="Midha S."/>
            <person name="Patil P.B."/>
        </authorList>
    </citation>
    <scope>NUCLEOTIDE SEQUENCE [LARGE SCALE GENOMIC DNA]</scope>
    <source>
        <strain evidence="1 2">DSM 21858</strain>
    </source>
</reference>
<protein>
    <recommendedName>
        <fullName evidence="3">EF-hand domain-containing protein</fullName>
    </recommendedName>
</protein>
<dbReference type="Proteomes" id="UP000052052">
    <property type="component" value="Unassembled WGS sequence"/>
</dbReference>
<dbReference type="STRING" id="344882.ABB29_14450"/>
<gene>
    <name evidence="1" type="ORF">ABB29_14450</name>
</gene>
<name>A0A0R0CFG5_9GAMM</name>
<dbReference type="EMBL" id="LDJL01000017">
    <property type="protein sequence ID" value="KRG67979.1"/>
    <property type="molecule type" value="Genomic_DNA"/>
</dbReference>
<evidence type="ECO:0000313" key="2">
    <source>
        <dbReference type="Proteomes" id="UP000052052"/>
    </source>
</evidence>
<evidence type="ECO:0008006" key="3">
    <source>
        <dbReference type="Google" id="ProtNLM"/>
    </source>
</evidence>
<sequence length="103" mass="11699">MSRHRRFTGKRKALLILVALLLALVAYLHFTGSAGTRGLETKDMDWDGNGQVTETEIMQAYYAVVVEEQIDGNRVCKSYEWRDGHKLIRVDCVTRMQPAAKAE</sequence>
<accession>A0A0R0CFG5</accession>
<evidence type="ECO:0000313" key="1">
    <source>
        <dbReference type="EMBL" id="KRG67979.1"/>
    </source>
</evidence>
<dbReference type="AlphaFoldDB" id="A0A0R0CFG5"/>
<dbReference type="OrthoDB" id="5988095at2"/>
<comment type="caution">
    <text evidence="1">The sequence shown here is derived from an EMBL/GenBank/DDBJ whole genome shotgun (WGS) entry which is preliminary data.</text>
</comment>
<dbReference type="PATRIC" id="fig|344882.3.peg.1276"/>
<proteinExistence type="predicted"/>
<dbReference type="RefSeq" id="WP_057660296.1">
    <property type="nucleotide sequence ID" value="NZ_LDJL01000017.1"/>
</dbReference>
<organism evidence="1 2">
    <name type="scientific">Pseudoxanthomonas dokdonensis</name>
    <dbReference type="NCBI Taxonomy" id="344882"/>
    <lineage>
        <taxon>Bacteria</taxon>
        <taxon>Pseudomonadati</taxon>
        <taxon>Pseudomonadota</taxon>
        <taxon>Gammaproteobacteria</taxon>
        <taxon>Lysobacterales</taxon>
        <taxon>Lysobacteraceae</taxon>
        <taxon>Pseudoxanthomonas</taxon>
    </lineage>
</organism>